<comment type="caution">
    <text evidence="6">The sequence shown here is derived from an EMBL/GenBank/DDBJ whole genome shotgun (WGS) entry which is preliminary data.</text>
</comment>
<dbReference type="PROSITE" id="PS51898">
    <property type="entry name" value="TYR_RECOMBINASE"/>
    <property type="match status" value="1"/>
</dbReference>
<keyword evidence="3" id="KW-0238">DNA-binding</keyword>
<proteinExistence type="inferred from homology"/>
<reference evidence="6 7" key="1">
    <citation type="submission" date="2024-10" db="EMBL/GenBank/DDBJ databases">
        <title>The Natural Products Discovery Center: Release of the First 8490 Sequenced Strains for Exploring Actinobacteria Biosynthetic Diversity.</title>
        <authorList>
            <person name="Kalkreuter E."/>
            <person name="Kautsar S.A."/>
            <person name="Yang D."/>
            <person name="Bader C.D."/>
            <person name="Teijaro C.N."/>
            <person name="Fluegel L."/>
            <person name="Davis C.M."/>
            <person name="Simpson J.R."/>
            <person name="Lauterbach L."/>
            <person name="Steele A.D."/>
            <person name="Gui C."/>
            <person name="Meng S."/>
            <person name="Li G."/>
            <person name="Viehrig K."/>
            <person name="Ye F."/>
            <person name="Su P."/>
            <person name="Kiefer A.F."/>
            <person name="Nichols A."/>
            <person name="Cepeda A.J."/>
            <person name="Yan W."/>
            <person name="Fan B."/>
            <person name="Jiang Y."/>
            <person name="Adhikari A."/>
            <person name="Zheng C.-J."/>
            <person name="Schuster L."/>
            <person name="Cowan T.M."/>
            <person name="Smanski M.J."/>
            <person name="Chevrette M.G."/>
            <person name="De Carvalho L.P.S."/>
            <person name="Shen B."/>
        </authorList>
    </citation>
    <scope>NUCLEOTIDE SEQUENCE [LARGE SCALE GENOMIC DNA]</scope>
    <source>
        <strain evidence="6 7">NPDC004045</strain>
    </source>
</reference>
<dbReference type="Pfam" id="PF00589">
    <property type="entry name" value="Phage_integrase"/>
    <property type="match status" value="1"/>
</dbReference>
<evidence type="ECO:0000259" key="5">
    <source>
        <dbReference type="PROSITE" id="PS51898"/>
    </source>
</evidence>
<evidence type="ECO:0000256" key="1">
    <source>
        <dbReference type="ARBA" id="ARBA00008857"/>
    </source>
</evidence>
<comment type="similarity">
    <text evidence="1">Belongs to the 'phage' integrase family.</text>
</comment>
<dbReference type="CDD" id="cd01189">
    <property type="entry name" value="INT_ICEBs1_C_like"/>
    <property type="match status" value="1"/>
</dbReference>
<dbReference type="Gene3D" id="1.10.150.130">
    <property type="match status" value="1"/>
</dbReference>
<dbReference type="PANTHER" id="PTHR30629">
    <property type="entry name" value="PROPHAGE INTEGRASE"/>
    <property type="match status" value="1"/>
</dbReference>
<feature type="domain" description="Tyr recombinase" evidence="5">
    <location>
        <begin position="228"/>
        <end position="451"/>
    </location>
</feature>
<keyword evidence="4" id="KW-0233">DNA recombination</keyword>
<organism evidence="6 7">
    <name type="scientific">Nocardia thailandica</name>
    <dbReference type="NCBI Taxonomy" id="257275"/>
    <lineage>
        <taxon>Bacteria</taxon>
        <taxon>Bacillati</taxon>
        <taxon>Actinomycetota</taxon>
        <taxon>Actinomycetes</taxon>
        <taxon>Mycobacteriales</taxon>
        <taxon>Nocardiaceae</taxon>
        <taxon>Nocardia</taxon>
    </lineage>
</organism>
<protein>
    <submittedName>
        <fullName evidence="6">Tyrosine-type recombinase/integrase</fullName>
    </submittedName>
</protein>
<keyword evidence="2" id="KW-0229">DNA integration</keyword>
<dbReference type="InterPro" id="IPR011010">
    <property type="entry name" value="DNA_brk_join_enz"/>
</dbReference>
<dbReference type="InterPro" id="IPR050808">
    <property type="entry name" value="Phage_Integrase"/>
</dbReference>
<dbReference type="InterPro" id="IPR002104">
    <property type="entry name" value="Integrase_catalytic"/>
</dbReference>
<dbReference type="Pfam" id="PF14659">
    <property type="entry name" value="Phage_int_SAM_3"/>
    <property type="match status" value="1"/>
</dbReference>
<dbReference type="PANTHER" id="PTHR30629:SF2">
    <property type="entry name" value="PROPHAGE INTEGRASE INTS-RELATED"/>
    <property type="match status" value="1"/>
</dbReference>
<name>A0ABW6PXN2_9NOCA</name>
<dbReference type="SUPFAM" id="SSF56349">
    <property type="entry name" value="DNA breaking-rejoining enzymes"/>
    <property type="match status" value="1"/>
</dbReference>
<accession>A0ABW6PXN2</accession>
<dbReference type="RefSeq" id="WP_387703083.1">
    <property type="nucleotide sequence ID" value="NZ_JBIAMX010000029.1"/>
</dbReference>
<evidence type="ECO:0000256" key="4">
    <source>
        <dbReference type="ARBA" id="ARBA00023172"/>
    </source>
</evidence>
<evidence type="ECO:0000256" key="3">
    <source>
        <dbReference type="ARBA" id="ARBA00023125"/>
    </source>
</evidence>
<dbReference type="Gene3D" id="1.10.443.10">
    <property type="entry name" value="Intergrase catalytic core"/>
    <property type="match status" value="1"/>
</dbReference>
<dbReference type="InterPro" id="IPR004107">
    <property type="entry name" value="Integrase_SAM-like_N"/>
</dbReference>
<dbReference type="InterPro" id="IPR013762">
    <property type="entry name" value="Integrase-like_cat_sf"/>
</dbReference>
<gene>
    <name evidence="6" type="ORF">ACFYTF_29085</name>
</gene>
<dbReference type="InterPro" id="IPR010998">
    <property type="entry name" value="Integrase_recombinase_N"/>
</dbReference>
<evidence type="ECO:0000313" key="6">
    <source>
        <dbReference type="EMBL" id="MFF0546898.1"/>
    </source>
</evidence>
<evidence type="ECO:0000256" key="2">
    <source>
        <dbReference type="ARBA" id="ARBA00022908"/>
    </source>
</evidence>
<evidence type="ECO:0000313" key="7">
    <source>
        <dbReference type="Proteomes" id="UP001601444"/>
    </source>
</evidence>
<dbReference type="EMBL" id="JBIAMX010000029">
    <property type="protein sequence ID" value="MFF0546898.1"/>
    <property type="molecule type" value="Genomic_DNA"/>
</dbReference>
<keyword evidence="7" id="KW-1185">Reference proteome</keyword>
<dbReference type="Proteomes" id="UP001601444">
    <property type="component" value="Unassembled WGS sequence"/>
</dbReference>
<sequence>MDMEQRGDGLWRAVIEITAERPADLIAKEAAVRRLLRKLDAEKPKPRRAAGEGSLYQRRRDGMWVGRIELPPSPAGERQRSKPVYSKDRATVVAKLGELKEAAAKGMLQQSDTRLTVGAYLEDWLEEVAKPRMKPHAWKSYRSAVKTRIIPAIGGRRLWPLSTDDVRFMHRWIRGATYKRGGQEVPYSTRAVEEAHNVLSAALSDAVADGKAPRNVCELVAAPRVLSESHGSLTSDQARAVLLAALEAKDPMVTRWAAGLMLGGRQGELLGLTWDRVDLDRGVLDLSWQLEWLPLKPGAGPEDEDRFAVEPGFEYRPIWRGAAWTRPKTTKSQRIVPIPQPLAAILAVHKESSERNRWGLVWVTQPKQQSRWQMLTPVGDAVDRSGWKAAQQRAKIAEPVDVHAMRGTTATLLMEAGVDARIIQAILGHSSVVTTRGYQTVDLAAARRSLGTLHGLLGE</sequence>